<name>A0A553K0P1_9ACTN</name>
<protein>
    <submittedName>
        <fullName evidence="1">Uncharacterized protein</fullName>
    </submittedName>
</protein>
<proteinExistence type="predicted"/>
<evidence type="ECO:0000313" key="2">
    <source>
        <dbReference type="Proteomes" id="UP000317638"/>
    </source>
</evidence>
<dbReference type="EMBL" id="VKKG01000003">
    <property type="protein sequence ID" value="TRY18268.1"/>
    <property type="molecule type" value="Genomic_DNA"/>
</dbReference>
<accession>A0A553K0P1</accession>
<sequence length="113" mass="12140">MGFEELRTKLYWFAQEKGNLEDAEEAVRSVHGDTEAIAFNVGSNTNLVDVKAAYDDLRSAVLDEPKVSLDAGGDLLDSLADAIGATGSNYLVMESQNTAYAAQILALIEQEGL</sequence>
<dbReference type="RefSeq" id="WP_143938244.1">
    <property type="nucleotide sequence ID" value="NZ_VKKG01000003.1"/>
</dbReference>
<evidence type="ECO:0000313" key="1">
    <source>
        <dbReference type="EMBL" id="TRY18268.1"/>
    </source>
</evidence>
<gene>
    <name evidence="1" type="ORF">FOJ82_09535</name>
</gene>
<keyword evidence="2" id="KW-1185">Reference proteome</keyword>
<dbReference type="AlphaFoldDB" id="A0A553K0P1"/>
<comment type="caution">
    <text evidence="1">The sequence shown here is derived from an EMBL/GenBank/DDBJ whole genome shotgun (WGS) entry which is preliminary data.</text>
</comment>
<reference evidence="1 2" key="1">
    <citation type="submission" date="2019-07" db="EMBL/GenBank/DDBJ databases">
        <authorList>
            <person name="Zhou L.-Y."/>
        </authorList>
    </citation>
    <scope>NUCLEOTIDE SEQUENCE [LARGE SCALE GENOMIC DNA]</scope>
    <source>
        <strain evidence="1 2">YIM 101269</strain>
    </source>
</reference>
<organism evidence="1 2">
    <name type="scientific">Tessaracoccus rhinocerotis</name>
    <dbReference type="NCBI Taxonomy" id="1689449"/>
    <lineage>
        <taxon>Bacteria</taxon>
        <taxon>Bacillati</taxon>
        <taxon>Actinomycetota</taxon>
        <taxon>Actinomycetes</taxon>
        <taxon>Propionibacteriales</taxon>
        <taxon>Propionibacteriaceae</taxon>
        <taxon>Tessaracoccus</taxon>
    </lineage>
</organism>
<dbReference type="Proteomes" id="UP000317638">
    <property type="component" value="Unassembled WGS sequence"/>
</dbReference>